<dbReference type="RefSeq" id="WP_285606799.1">
    <property type="nucleotide sequence ID" value="NZ_BSDC01000001.1"/>
</dbReference>
<evidence type="ECO:0000256" key="4">
    <source>
        <dbReference type="ARBA" id="ARBA00009667"/>
    </source>
</evidence>
<dbReference type="InterPro" id="IPR013785">
    <property type="entry name" value="Aldolase_TIM"/>
</dbReference>
<evidence type="ECO:0000256" key="5">
    <source>
        <dbReference type="ARBA" id="ARBA00012550"/>
    </source>
</evidence>
<reference evidence="11" key="1">
    <citation type="journal article" date="2023" name="Antonie Van Leeuwenhoek">
        <title>Mesoterricola silvestris gen. nov., sp. nov., Mesoterricola sediminis sp. nov., Geothrix oryzae sp. nov., Geothrix edaphica sp. nov., Geothrix rubra sp. nov., and Geothrix limicola sp. nov., six novel members of Acidobacteriota isolated from soils.</title>
        <authorList>
            <person name="Itoh H."/>
            <person name="Sugisawa Y."/>
            <person name="Mise K."/>
            <person name="Xu Z."/>
            <person name="Kuniyasu M."/>
            <person name="Ushijima N."/>
            <person name="Kawano K."/>
            <person name="Kobayashi E."/>
            <person name="Shiratori Y."/>
            <person name="Masuda Y."/>
            <person name="Senoo K."/>
        </authorList>
    </citation>
    <scope>NUCLEOTIDE SEQUENCE</scope>
    <source>
        <strain evidence="11">Red802</strain>
    </source>
</reference>
<evidence type="ECO:0000256" key="9">
    <source>
        <dbReference type="ARBA" id="ARBA00023235"/>
    </source>
</evidence>
<gene>
    <name evidence="11" type="primary">hisA_1</name>
    <name evidence="11" type="ORF">GETHED_08620</name>
</gene>
<evidence type="ECO:0000256" key="2">
    <source>
        <dbReference type="ARBA" id="ARBA00004496"/>
    </source>
</evidence>
<keyword evidence="12" id="KW-1185">Reference proteome</keyword>
<protein>
    <recommendedName>
        <fullName evidence="5">1-(5-phosphoribosyl)-5-[(5-phosphoribosylamino)methylideneamino]imidazole-4-carboxamideisomerase</fullName>
        <ecNumber evidence="5">5.3.1.16</ecNumber>
    </recommendedName>
</protein>
<evidence type="ECO:0000256" key="6">
    <source>
        <dbReference type="ARBA" id="ARBA00022490"/>
    </source>
</evidence>
<comment type="catalytic activity">
    <reaction evidence="1">
        <text>1-(5-phospho-beta-D-ribosyl)-5-[(5-phospho-beta-D-ribosylamino)methylideneamino]imidazole-4-carboxamide = 5-[(5-phospho-1-deoxy-D-ribulos-1-ylimino)methylamino]-1-(5-phospho-beta-D-ribosyl)imidazole-4-carboxamide</text>
        <dbReference type="Rhea" id="RHEA:15469"/>
        <dbReference type="ChEBI" id="CHEBI:58435"/>
        <dbReference type="ChEBI" id="CHEBI:58525"/>
        <dbReference type="EC" id="5.3.1.16"/>
    </reaction>
</comment>
<organism evidence="11 12">
    <name type="scientific">Geothrix edaphica</name>
    <dbReference type="NCBI Taxonomy" id="2927976"/>
    <lineage>
        <taxon>Bacteria</taxon>
        <taxon>Pseudomonadati</taxon>
        <taxon>Acidobacteriota</taxon>
        <taxon>Holophagae</taxon>
        <taxon>Holophagales</taxon>
        <taxon>Holophagaceae</taxon>
        <taxon>Geothrix</taxon>
    </lineage>
</organism>
<comment type="pathway">
    <text evidence="3">Amino-acid biosynthesis; L-histidine biosynthesis; L-histidine from 5-phospho-alpha-D-ribose 1-diphosphate: step 4/9.</text>
</comment>
<keyword evidence="8 10" id="KW-0368">Histidine biosynthesis</keyword>
<dbReference type="SUPFAM" id="SSF51366">
    <property type="entry name" value="Ribulose-phoshate binding barrel"/>
    <property type="match status" value="1"/>
</dbReference>
<evidence type="ECO:0000256" key="7">
    <source>
        <dbReference type="ARBA" id="ARBA00022605"/>
    </source>
</evidence>
<keyword evidence="6" id="KW-0963">Cytoplasm</keyword>
<proteinExistence type="inferred from homology"/>
<evidence type="ECO:0000313" key="11">
    <source>
        <dbReference type="EMBL" id="GLH66498.1"/>
    </source>
</evidence>
<evidence type="ECO:0000256" key="10">
    <source>
        <dbReference type="RuleBase" id="RU003657"/>
    </source>
</evidence>
<evidence type="ECO:0000256" key="1">
    <source>
        <dbReference type="ARBA" id="ARBA00000901"/>
    </source>
</evidence>
<comment type="similarity">
    <text evidence="4 10">Belongs to the HisA/HisF family.</text>
</comment>
<dbReference type="InterPro" id="IPR011060">
    <property type="entry name" value="RibuloseP-bd_barrel"/>
</dbReference>
<evidence type="ECO:0000256" key="3">
    <source>
        <dbReference type="ARBA" id="ARBA00005133"/>
    </source>
</evidence>
<dbReference type="InterPro" id="IPR044524">
    <property type="entry name" value="Isoase_HisA-like"/>
</dbReference>
<dbReference type="GO" id="GO:0016853">
    <property type="term" value="F:isomerase activity"/>
    <property type="evidence" value="ECO:0007669"/>
    <property type="project" value="UniProtKB-KW"/>
</dbReference>
<dbReference type="PANTHER" id="PTHR43090">
    <property type="entry name" value="1-(5-PHOSPHORIBOSYL)-5-[(5-PHOSPHORIBOSYLAMINO)METHYLIDENEAMINO] IMIDAZOLE-4-CARBOXAMIDE ISOMERASE"/>
    <property type="match status" value="1"/>
</dbReference>
<dbReference type="InterPro" id="IPR023016">
    <property type="entry name" value="HisA/PriA"/>
</dbReference>
<dbReference type="CDD" id="cd04732">
    <property type="entry name" value="HisA"/>
    <property type="match status" value="1"/>
</dbReference>
<dbReference type="Proteomes" id="UP001165044">
    <property type="component" value="Unassembled WGS sequence"/>
</dbReference>
<dbReference type="Gene3D" id="3.20.20.70">
    <property type="entry name" value="Aldolase class I"/>
    <property type="match status" value="1"/>
</dbReference>
<comment type="caution">
    <text evidence="11">The sequence shown here is derived from an EMBL/GenBank/DDBJ whole genome shotgun (WGS) entry which is preliminary data.</text>
</comment>
<sequence>MQLIPSMDLLQGRLVRLRHGDRKQATFYDFTPEGWVEHLIAAGARRIHLVDLDGAFGGPRQGTFTTFPARFPQVRFQLGGGLRDRGAIEGVLALGFDAVVGTLAVEQPSALRGLPGDRIVAALDLKGERVVTRGWQAASACASTDVFEALLTLGFDRALVTDVSRDGTLEGPGLEAVAWVAREGFRVQASGGVKDLADLDPLTMLPGVVGAISGKALMEGFIALDDPRTRAALAGGA</sequence>
<dbReference type="Pfam" id="PF00977">
    <property type="entry name" value="His_biosynth"/>
    <property type="match status" value="1"/>
</dbReference>
<keyword evidence="9 11" id="KW-0413">Isomerase</keyword>
<accession>A0ABQ5PVW4</accession>
<dbReference type="InterPro" id="IPR006062">
    <property type="entry name" value="His_biosynth"/>
</dbReference>
<dbReference type="EC" id="5.3.1.16" evidence="5"/>
<name>A0ABQ5PVW4_9BACT</name>
<evidence type="ECO:0000313" key="12">
    <source>
        <dbReference type="Proteomes" id="UP001165044"/>
    </source>
</evidence>
<dbReference type="EMBL" id="BSDC01000001">
    <property type="protein sequence ID" value="GLH66498.1"/>
    <property type="molecule type" value="Genomic_DNA"/>
</dbReference>
<comment type="subcellular location">
    <subcellularLocation>
        <location evidence="2">Cytoplasm</location>
    </subcellularLocation>
</comment>
<keyword evidence="7 10" id="KW-0028">Amino-acid biosynthesis</keyword>
<dbReference type="PANTHER" id="PTHR43090:SF2">
    <property type="entry name" value="1-(5-PHOSPHORIBOSYL)-5-[(5-PHOSPHORIBOSYLAMINO)METHYLIDENEAMINO] IMIDAZOLE-4-CARBOXAMIDE ISOMERASE"/>
    <property type="match status" value="1"/>
</dbReference>
<evidence type="ECO:0000256" key="8">
    <source>
        <dbReference type="ARBA" id="ARBA00023102"/>
    </source>
</evidence>